<dbReference type="Pfam" id="PF03358">
    <property type="entry name" value="FMN_red"/>
    <property type="match status" value="1"/>
</dbReference>
<sequence>MSEQTTRVAVLLGSLRADSVNRRLAELVAERAPEGVEVVIAEGLGDVPFYNEDVDAAGAPAAAQALRDLVARADRVLAVTPEYNGTMPAVLNNAIDWLSRPYGQGALTGKPFAAVGVTPTPYGGQWAHDHARRSATIAGAVVPEEIAFSQTSIDVDVLTDEQVVARLLGAVEALVAAQPATAAA</sequence>
<gene>
    <name evidence="2" type="ORF">HJG52_08875</name>
</gene>
<dbReference type="SUPFAM" id="SSF52218">
    <property type="entry name" value="Flavoproteins"/>
    <property type="match status" value="1"/>
</dbReference>
<feature type="domain" description="NADPH-dependent FMN reductase-like" evidence="1">
    <location>
        <begin position="6"/>
        <end position="148"/>
    </location>
</feature>
<dbReference type="PANTHER" id="PTHR30543:SF21">
    <property type="entry name" value="NAD(P)H-DEPENDENT FMN REDUCTASE LOT6"/>
    <property type="match status" value="1"/>
</dbReference>
<dbReference type="InterPro" id="IPR050712">
    <property type="entry name" value="NAD(P)H-dep_reductase"/>
</dbReference>
<dbReference type="PANTHER" id="PTHR30543">
    <property type="entry name" value="CHROMATE REDUCTASE"/>
    <property type="match status" value="1"/>
</dbReference>
<evidence type="ECO:0000259" key="1">
    <source>
        <dbReference type="Pfam" id="PF03358"/>
    </source>
</evidence>
<dbReference type="InterPro" id="IPR005025">
    <property type="entry name" value="FMN_Rdtase-like_dom"/>
</dbReference>
<accession>A0A849H8E1</accession>
<dbReference type="GO" id="GO:0010181">
    <property type="term" value="F:FMN binding"/>
    <property type="evidence" value="ECO:0007669"/>
    <property type="project" value="TreeGrafter"/>
</dbReference>
<dbReference type="AlphaFoldDB" id="A0A849H8E1"/>
<dbReference type="GO" id="GO:0016491">
    <property type="term" value="F:oxidoreductase activity"/>
    <property type="evidence" value="ECO:0007669"/>
    <property type="project" value="InterPro"/>
</dbReference>
<keyword evidence="3" id="KW-1185">Reference proteome</keyword>
<proteinExistence type="predicted"/>
<dbReference type="GO" id="GO:0005829">
    <property type="term" value="C:cytosol"/>
    <property type="evidence" value="ECO:0007669"/>
    <property type="project" value="TreeGrafter"/>
</dbReference>
<dbReference type="Proteomes" id="UP000588586">
    <property type="component" value="Unassembled WGS sequence"/>
</dbReference>
<evidence type="ECO:0000313" key="2">
    <source>
        <dbReference type="EMBL" id="NNM46120.1"/>
    </source>
</evidence>
<name>A0A849H8E1_9MICO</name>
<dbReference type="RefSeq" id="WP_171243264.1">
    <property type="nucleotide sequence ID" value="NZ_JABEPQ010000002.1"/>
</dbReference>
<dbReference type="Gene3D" id="3.40.50.360">
    <property type="match status" value="1"/>
</dbReference>
<dbReference type="EMBL" id="JABEPQ010000002">
    <property type="protein sequence ID" value="NNM46120.1"/>
    <property type="molecule type" value="Genomic_DNA"/>
</dbReference>
<comment type="caution">
    <text evidence="2">The sequence shown here is derived from an EMBL/GenBank/DDBJ whole genome shotgun (WGS) entry which is preliminary data.</text>
</comment>
<organism evidence="2 3">
    <name type="scientific">Knoellia koreensis</name>
    <dbReference type="NCBI Taxonomy" id="2730921"/>
    <lineage>
        <taxon>Bacteria</taxon>
        <taxon>Bacillati</taxon>
        <taxon>Actinomycetota</taxon>
        <taxon>Actinomycetes</taxon>
        <taxon>Micrococcales</taxon>
        <taxon>Intrasporangiaceae</taxon>
        <taxon>Knoellia</taxon>
    </lineage>
</organism>
<protein>
    <submittedName>
        <fullName evidence="2">NAD(P)H-dependent oxidoreductase</fullName>
    </submittedName>
</protein>
<dbReference type="InterPro" id="IPR029039">
    <property type="entry name" value="Flavoprotein-like_sf"/>
</dbReference>
<evidence type="ECO:0000313" key="3">
    <source>
        <dbReference type="Proteomes" id="UP000588586"/>
    </source>
</evidence>
<reference evidence="2 3" key="1">
    <citation type="submission" date="2020-04" db="EMBL/GenBank/DDBJ databases">
        <title>Knoellia sp. isolate from air conditioner.</title>
        <authorList>
            <person name="Chea S."/>
            <person name="Kim D.-U."/>
        </authorList>
    </citation>
    <scope>NUCLEOTIDE SEQUENCE [LARGE SCALE GENOMIC DNA]</scope>
    <source>
        <strain evidence="2 3">DB2414S</strain>
    </source>
</reference>